<proteinExistence type="predicted"/>
<dbReference type="AlphaFoldDB" id="A0A5M4FIA2"/>
<organism evidence="2 3">
    <name type="scientific">Aeromicrobium ginsengisoli</name>
    <dbReference type="NCBI Taxonomy" id="363867"/>
    <lineage>
        <taxon>Bacteria</taxon>
        <taxon>Bacillati</taxon>
        <taxon>Actinomycetota</taxon>
        <taxon>Actinomycetes</taxon>
        <taxon>Propionibacteriales</taxon>
        <taxon>Nocardioidaceae</taxon>
        <taxon>Aeromicrobium</taxon>
    </lineage>
</organism>
<dbReference type="InterPro" id="IPR008912">
    <property type="entry name" value="Uncharacterised_CoxE"/>
</dbReference>
<dbReference type="PIRSF" id="PIRSF010256">
    <property type="entry name" value="CoxE_vWa"/>
    <property type="match status" value="1"/>
</dbReference>
<feature type="compositionally biased region" description="Gly residues" evidence="1">
    <location>
        <begin position="165"/>
        <end position="186"/>
    </location>
</feature>
<comment type="caution">
    <text evidence="2">The sequence shown here is derived from an EMBL/GenBank/DDBJ whole genome shotgun (WGS) entry which is preliminary data.</text>
</comment>
<dbReference type="PANTHER" id="PTHR39338">
    <property type="entry name" value="BLL5662 PROTEIN-RELATED"/>
    <property type="match status" value="1"/>
</dbReference>
<gene>
    <name evidence="2" type="ORF">ESP70_001500</name>
</gene>
<sequence length="474" mass="51823">MSTTRVGEPEAQDVAGRLVEFVTALRSKGIPAGTSETVDAAAVVEVLGMSDRPQLREGLASALVRRGGQRDVFDMTFDLFFPAGVGAPQAARETDEDFDLDDLRDLLAMALAENDLRALEQVAEIAVDLLGGVGTEGTPTGGWSAYQTLERLRPQTLLVQALGQRGEGGGGQGQGQGGSQGQGGGFTDRLERDEVRTNIDRFRAMVASEARRRTAELRGREVVTRHAVRTGSDRIDFLSANQQQLEELSRIVRPLSRKLATRLAARRRKANRGRIDIRRTLRRSMSTGGVPIRPVYAKPHPSRPELVLLCDVSGSVSGFSSFTMHLVQALSGQFSKVRVFAFVNAMAEVTDLVKDGGDDLASRIAREARITKWHTSSDYGEAFADFHADHMTAIGPRTAVLVLGDARNNNQDPNLGALHAINQRARRTFWLNPEHSMRWGLGDSIAPTYADVVEMHECCNVDQLTKFITRLLPV</sequence>
<dbReference type="RefSeq" id="WP_149687614.1">
    <property type="nucleotide sequence ID" value="NZ_SDPQ02000001.1"/>
</dbReference>
<accession>A0A5M4FIA2</accession>
<evidence type="ECO:0000313" key="2">
    <source>
        <dbReference type="EMBL" id="KAA1399473.1"/>
    </source>
</evidence>
<feature type="region of interest" description="Disordered" evidence="1">
    <location>
        <begin position="164"/>
        <end position="189"/>
    </location>
</feature>
<dbReference type="OrthoDB" id="5174525at2"/>
<dbReference type="EMBL" id="SDPQ02000001">
    <property type="protein sequence ID" value="KAA1399473.1"/>
    <property type="molecule type" value="Genomic_DNA"/>
</dbReference>
<name>A0A5M4FIA2_9ACTN</name>
<dbReference type="Pfam" id="PF05762">
    <property type="entry name" value="VWA_CoxE"/>
    <property type="match status" value="1"/>
</dbReference>
<dbReference type="InterPro" id="IPR011195">
    <property type="entry name" value="UCP010256"/>
</dbReference>
<keyword evidence="3" id="KW-1185">Reference proteome</keyword>
<dbReference type="PANTHER" id="PTHR39338:SF5">
    <property type="entry name" value="BLR6139 PROTEIN"/>
    <property type="match status" value="1"/>
</dbReference>
<evidence type="ECO:0000256" key="1">
    <source>
        <dbReference type="SAM" id="MobiDB-lite"/>
    </source>
</evidence>
<evidence type="ECO:0000313" key="3">
    <source>
        <dbReference type="Proteomes" id="UP000380867"/>
    </source>
</evidence>
<dbReference type="Proteomes" id="UP000380867">
    <property type="component" value="Unassembled WGS sequence"/>
</dbReference>
<reference evidence="2" key="1">
    <citation type="submission" date="2019-09" db="EMBL/GenBank/DDBJ databases">
        <authorList>
            <person name="Li J."/>
        </authorList>
    </citation>
    <scope>NUCLEOTIDE SEQUENCE [LARGE SCALE GENOMIC DNA]</scope>
    <source>
        <strain evidence="2">JCM 14732</strain>
    </source>
</reference>
<protein>
    <submittedName>
        <fullName evidence="2">VWA domain-containing protein</fullName>
    </submittedName>
</protein>